<evidence type="ECO:0000313" key="2">
    <source>
        <dbReference type="EMBL" id="KIY65673.1"/>
    </source>
</evidence>
<feature type="region of interest" description="Disordered" evidence="1">
    <location>
        <begin position="1"/>
        <end position="58"/>
    </location>
</feature>
<sequence>MDSALPTPSLPSARRRVTRTPNGFAASSPIAGPSRHVVPTDIESDQADFNFDGEPSRNLLDTMSDMELATPIHYGGTEETPAARLRKLMTQLDETPAPNRPGPTSPSDHDSDYEQPSRYKSTLRSLMDHALRPPGSTPQKKRRNSIDTGEVEADGSPHVLKVRKAREGIRHKRKSHSDEEVGPDVFSDVSSIKFDASSWAAHPSAANSQTFGSLQSFLQTQSNLLDFDMQNGLPVLSSEDDAPVPPIPPSKAEDGSSRLSPETSRSKSSPERPKPAKPQPSPSRIPTSALRRKESSTSLSSIGSPGSTSYNFENNTRQYIEPTFTPGRAFYTTKSIHQSAIIPKYSTFT</sequence>
<organism evidence="2 3">
    <name type="scientific">Cylindrobasidium torrendii FP15055 ss-10</name>
    <dbReference type="NCBI Taxonomy" id="1314674"/>
    <lineage>
        <taxon>Eukaryota</taxon>
        <taxon>Fungi</taxon>
        <taxon>Dikarya</taxon>
        <taxon>Basidiomycota</taxon>
        <taxon>Agaricomycotina</taxon>
        <taxon>Agaricomycetes</taxon>
        <taxon>Agaricomycetidae</taxon>
        <taxon>Agaricales</taxon>
        <taxon>Marasmiineae</taxon>
        <taxon>Physalacriaceae</taxon>
        <taxon>Cylindrobasidium</taxon>
    </lineage>
</organism>
<dbReference type="Proteomes" id="UP000054007">
    <property type="component" value="Unassembled WGS sequence"/>
</dbReference>
<gene>
    <name evidence="2" type="ORF">CYLTODRAFT_57733</name>
</gene>
<feature type="compositionally biased region" description="Basic residues" evidence="1">
    <location>
        <begin position="160"/>
        <end position="175"/>
    </location>
</feature>
<protein>
    <submittedName>
        <fullName evidence="2">Uncharacterized protein</fullName>
    </submittedName>
</protein>
<dbReference type="EMBL" id="KN880581">
    <property type="protein sequence ID" value="KIY65673.1"/>
    <property type="molecule type" value="Genomic_DNA"/>
</dbReference>
<name>A0A0D7B551_9AGAR</name>
<feature type="compositionally biased region" description="Basic and acidic residues" evidence="1">
    <location>
        <begin position="107"/>
        <end position="117"/>
    </location>
</feature>
<proteinExistence type="predicted"/>
<evidence type="ECO:0000313" key="3">
    <source>
        <dbReference type="Proteomes" id="UP000054007"/>
    </source>
</evidence>
<reference evidence="2 3" key="1">
    <citation type="journal article" date="2015" name="Fungal Genet. Biol.">
        <title>Evolution of novel wood decay mechanisms in Agaricales revealed by the genome sequences of Fistulina hepatica and Cylindrobasidium torrendii.</title>
        <authorList>
            <person name="Floudas D."/>
            <person name="Held B.W."/>
            <person name="Riley R."/>
            <person name="Nagy L.G."/>
            <person name="Koehler G."/>
            <person name="Ransdell A.S."/>
            <person name="Younus H."/>
            <person name="Chow J."/>
            <person name="Chiniquy J."/>
            <person name="Lipzen A."/>
            <person name="Tritt A."/>
            <person name="Sun H."/>
            <person name="Haridas S."/>
            <person name="LaButti K."/>
            <person name="Ohm R.A."/>
            <person name="Kues U."/>
            <person name="Blanchette R.A."/>
            <person name="Grigoriev I.V."/>
            <person name="Minto R.E."/>
            <person name="Hibbett D.S."/>
        </authorList>
    </citation>
    <scope>NUCLEOTIDE SEQUENCE [LARGE SCALE GENOMIC DNA]</scope>
    <source>
        <strain evidence="2 3">FP15055 ss-10</strain>
    </source>
</reference>
<evidence type="ECO:0000256" key="1">
    <source>
        <dbReference type="SAM" id="MobiDB-lite"/>
    </source>
</evidence>
<dbReference type="AlphaFoldDB" id="A0A0D7B551"/>
<dbReference type="OrthoDB" id="3230534at2759"/>
<accession>A0A0D7B551</accession>
<feature type="compositionally biased region" description="Low complexity" evidence="1">
    <location>
        <begin position="296"/>
        <end position="309"/>
    </location>
</feature>
<keyword evidence="3" id="KW-1185">Reference proteome</keyword>
<feature type="compositionally biased region" description="Basic and acidic residues" evidence="1">
    <location>
        <begin position="264"/>
        <end position="274"/>
    </location>
</feature>
<feature type="region of interest" description="Disordered" evidence="1">
    <location>
        <begin position="234"/>
        <end position="314"/>
    </location>
</feature>
<dbReference type="STRING" id="1314674.A0A0D7B551"/>
<feature type="region of interest" description="Disordered" evidence="1">
    <location>
        <begin position="87"/>
        <end position="184"/>
    </location>
</feature>